<dbReference type="InterPro" id="IPR008928">
    <property type="entry name" value="6-hairpin_glycosidase_sf"/>
</dbReference>
<organism evidence="2 3">
    <name type="scientific">Polyplosphaeria fusca</name>
    <dbReference type="NCBI Taxonomy" id="682080"/>
    <lineage>
        <taxon>Eukaryota</taxon>
        <taxon>Fungi</taxon>
        <taxon>Dikarya</taxon>
        <taxon>Ascomycota</taxon>
        <taxon>Pezizomycotina</taxon>
        <taxon>Dothideomycetes</taxon>
        <taxon>Pleosporomycetidae</taxon>
        <taxon>Pleosporales</taxon>
        <taxon>Tetraplosphaeriaceae</taxon>
        <taxon>Polyplosphaeria</taxon>
    </lineage>
</organism>
<dbReference type="InterPro" id="IPR053169">
    <property type="entry name" value="MUG_Protein"/>
</dbReference>
<dbReference type="EMBL" id="ML996186">
    <property type="protein sequence ID" value="KAF2731948.1"/>
    <property type="molecule type" value="Genomic_DNA"/>
</dbReference>
<keyword evidence="2" id="KW-0378">Hydrolase</keyword>
<reference evidence="2" key="1">
    <citation type="journal article" date="2020" name="Stud. Mycol.">
        <title>101 Dothideomycetes genomes: a test case for predicting lifestyles and emergence of pathogens.</title>
        <authorList>
            <person name="Haridas S."/>
            <person name="Albert R."/>
            <person name="Binder M."/>
            <person name="Bloem J."/>
            <person name="Labutti K."/>
            <person name="Salamov A."/>
            <person name="Andreopoulos B."/>
            <person name="Baker S."/>
            <person name="Barry K."/>
            <person name="Bills G."/>
            <person name="Bluhm B."/>
            <person name="Cannon C."/>
            <person name="Castanera R."/>
            <person name="Culley D."/>
            <person name="Daum C."/>
            <person name="Ezra D."/>
            <person name="Gonzalez J."/>
            <person name="Henrissat B."/>
            <person name="Kuo A."/>
            <person name="Liang C."/>
            <person name="Lipzen A."/>
            <person name="Lutzoni F."/>
            <person name="Magnuson J."/>
            <person name="Mondo S."/>
            <person name="Nolan M."/>
            <person name="Ohm R."/>
            <person name="Pangilinan J."/>
            <person name="Park H.-J."/>
            <person name="Ramirez L."/>
            <person name="Alfaro M."/>
            <person name="Sun H."/>
            <person name="Tritt A."/>
            <person name="Yoshinaga Y."/>
            <person name="Zwiers L.-H."/>
            <person name="Turgeon B."/>
            <person name="Goodwin S."/>
            <person name="Spatafora J."/>
            <person name="Crous P."/>
            <person name="Grigoriev I."/>
        </authorList>
    </citation>
    <scope>NUCLEOTIDE SEQUENCE</scope>
    <source>
        <strain evidence="2">CBS 125425</strain>
    </source>
</reference>
<dbReference type="SUPFAM" id="SSF48208">
    <property type="entry name" value="Six-hairpin glycosidases"/>
    <property type="match status" value="1"/>
</dbReference>
<name>A0A9P4QV93_9PLEO</name>
<dbReference type="GO" id="GO:0005975">
    <property type="term" value="P:carbohydrate metabolic process"/>
    <property type="evidence" value="ECO:0007669"/>
    <property type="project" value="InterPro"/>
</dbReference>
<accession>A0A9P4QV93</accession>
<sequence length="612" mass="68947">MLFRVARFERLFLILLAFSASFFALTEATESSDTGRGLLDLNSGYETEDQHVFHPPPTILPTIANTLQDLHSALSTMQDRYFGLWLGKWTTAIDWTAAVMGTHVSSTLSSLSHSLSYTMPGTFHRSRKLDVEAQMVENEINKYFGQITTYYFGEDAFSIRNQAYDDMLWVVLGWLEAIRFINSHSERHYPMAEDIEIEGSEWHGKQFIPSFAHRSRIFYELAEKGWDWELCGGGMVWSPHLGPYKNAITNQLFISASIGMYLYFPGDDNCSPFMKATDEEKFERHVDGKRLRQRNFDSQNACGSRSKDGLSTYDPIYLAAAINGYDWLKNSGMTNDKGLYVDGFHIHDWGKNGSIGTGKCDERDEMVYTYNQGVILSGLRQLWEGTGNITYLEDGHELVRNVIRATGWTDTDIAPAVSFTKSSHTERKSKQPPVLSTDWHGLGSHGILTELCDPSGSCDQNGQTFKGIFFHHLVLFCEPLPRSPVSPGKTHAASREIAKLHQQSCDEYAAWVAHNAEAALNTRDREGRFGMWWSAGARGWEGSVAQGQDLVPEQREREEEDGRGTLVQEKHVIVQGDVNDRGRGRTVETQGGGIAVVKALWEFLRRMGEAEA</sequence>
<proteinExistence type="predicted"/>
<evidence type="ECO:0000313" key="2">
    <source>
        <dbReference type="EMBL" id="KAF2731948.1"/>
    </source>
</evidence>
<dbReference type="GO" id="GO:0016798">
    <property type="term" value="F:hydrolase activity, acting on glycosyl bonds"/>
    <property type="evidence" value="ECO:0007669"/>
    <property type="project" value="UniProtKB-KW"/>
</dbReference>
<protein>
    <submittedName>
        <fullName evidence="2">Six-hairpin glycosidase</fullName>
    </submittedName>
</protein>
<dbReference type="OrthoDB" id="4104179at2759"/>
<feature type="chain" id="PRO_5040174066" evidence="1">
    <location>
        <begin position="29"/>
        <end position="612"/>
    </location>
</feature>
<keyword evidence="3" id="KW-1185">Reference proteome</keyword>
<dbReference type="InterPro" id="IPR005198">
    <property type="entry name" value="Glyco_hydro_76"/>
</dbReference>
<comment type="caution">
    <text evidence="2">The sequence shown here is derived from an EMBL/GenBank/DDBJ whole genome shotgun (WGS) entry which is preliminary data.</text>
</comment>
<dbReference type="Proteomes" id="UP000799444">
    <property type="component" value="Unassembled WGS sequence"/>
</dbReference>
<gene>
    <name evidence="2" type="ORF">EJ04DRAFT_497785</name>
</gene>
<dbReference type="PANTHER" id="PTHR47791">
    <property type="entry name" value="MEIOTICALLY UP-REGULATED GENE 191 PROTEIN"/>
    <property type="match status" value="1"/>
</dbReference>
<keyword evidence="2" id="KW-0326">Glycosidase</keyword>
<dbReference type="Pfam" id="PF03663">
    <property type="entry name" value="Glyco_hydro_76"/>
    <property type="match status" value="1"/>
</dbReference>
<dbReference type="Gene3D" id="1.50.10.20">
    <property type="match status" value="1"/>
</dbReference>
<keyword evidence="1" id="KW-0732">Signal</keyword>
<evidence type="ECO:0000313" key="3">
    <source>
        <dbReference type="Proteomes" id="UP000799444"/>
    </source>
</evidence>
<feature type="signal peptide" evidence="1">
    <location>
        <begin position="1"/>
        <end position="28"/>
    </location>
</feature>
<evidence type="ECO:0000256" key="1">
    <source>
        <dbReference type="SAM" id="SignalP"/>
    </source>
</evidence>
<dbReference type="PANTHER" id="PTHR47791:SF2">
    <property type="entry name" value="ENDO MANNANASE, GH76 FAMILY (EUROFUNG)"/>
    <property type="match status" value="1"/>
</dbReference>
<dbReference type="AlphaFoldDB" id="A0A9P4QV93"/>